<proteinExistence type="predicted"/>
<feature type="transmembrane region" description="Helical" evidence="1">
    <location>
        <begin position="35"/>
        <end position="54"/>
    </location>
</feature>
<dbReference type="RefSeq" id="WP_191697180.1">
    <property type="nucleotide sequence ID" value="NZ_JACSQO010000004.1"/>
</dbReference>
<organism evidence="3 4">
    <name type="scientific">Psychrobacillus faecigallinarum</name>
    <dbReference type="NCBI Taxonomy" id="2762235"/>
    <lineage>
        <taxon>Bacteria</taxon>
        <taxon>Bacillati</taxon>
        <taxon>Bacillota</taxon>
        <taxon>Bacilli</taxon>
        <taxon>Bacillales</taxon>
        <taxon>Bacillaceae</taxon>
        <taxon>Psychrobacillus</taxon>
    </lineage>
</organism>
<keyword evidence="4" id="KW-1185">Reference proteome</keyword>
<reference evidence="3 4" key="1">
    <citation type="submission" date="2020-08" db="EMBL/GenBank/DDBJ databases">
        <title>A Genomic Blueprint of the Chicken Gut Microbiome.</title>
        <authorList>
            <person name="Gilroy R."/>
            <person name="Ravi A."/>
            <person name="Getino M."/>
            <person name="Pursley I."/>
            <person name="Horton D.L."/>
            <person name="Alikhan N.-F."/>
            <person name="Baker D."/>
            <person name="Gharbi K."/>
            <person name="Hall N."/>
            <person name="Watson M."/>
            <person name="Adriaenssens E.M."/>
            <person name="Foster-Nyarko E."/>
            <person name="Jarju S."/>
            <person name="Secka A."/>
            <person name="Antonio M."/>
            <person name="Oren A."/>
            <person name="Chaudhuri R."/>
            <person name="La Ragione R.M."/>
            <person name="Hildebrand F."/>
            <person name="Pallen M.J."/>
        </authorList>
    </citation>
    <scope>NUCLEOTIDE SEQUENCE [LARGE SCALE GENOMIC DNA]</scope>
    <source>
        <strain evidence="3 4">Sa2BUA9</strain>
    </source>
</reference>
<gene>
    <name evidence="3" type="ORF">H9650_10735</name>
</gene>
<dbReference type="InterPro" id="IPR026870">
    <property type="entry name" value="Zinc_ribbon_dom"/>
</dbReference>
<dbReference type="Pfam" id="PF13240">
    <property type="entry name" value="Zn_Ribbon_1"/>
    <property type="match status" value="1"/>
</dbReference>
<evidence type="ECO:0000259" key="2">
    <source>
        <dbReference type="Pfam" id="PF13240"/>
    </source>
</evidence>
<evidence type="ECO:0000313" key="3">
    <source>
        <dbReference type="EMBL" id="MBD7944592.1"/>
    </source>
</evidence>
<keyword evidence="1" id="KW-0812">Transmembrane</keyword>
<keyword evidence="1" id="KW-0472">Membrane</keyword>
<keyword evidence="1" id="KW-1133">Transmembrane helix</keyword>
<protein>
    <submittedName>
        <fullName evidence="3">Zinc-ribbon domain-containing protein</fullName>
    </submittedName>
</protein>
<accession>A0ABR8RAB4</accession>
<sequence>MKFIGPIIIFAGICCLAIACYEFFTVEFFEEPQYFWLFFVGAPLIFFGFLLTGVGNYKKLKEINNEEIREQMAAASKGWAEGQLKAEVFCSNCGHPVGKSFKFCNECGSSLQNN</sequence>
<dbReference type="EMBL" id="JACSQO010000004">
    <property type="protein sequence ID" value="MBD7944592.1"/>
    <property type="molecule type" value="Genomic_DNA"/>
</dbReference>
<feature type="transmembrane region" description="Helical" evidence="1">
    <location>
        <begin position="7"/>
        <end position="29"/>
    </location>
</feature>
<dbReference type="Proteomes" id="UP000640786">
    <property type="component" value="Unassembled WGS sequence"/>
</dbReference>
<feature type="domain" description="Zinc-ribbon" evidence="2">
    <location>
        <begin position="89"/>
        <end position="111"/>
    </location>
</feature>
<evidence type="ECO:0000313" key="4">
    <source>
        <dbReference type="Proteomes" id="UP000640786"/>
    </source>
</evidence>
<evidence type="ECO:0000256" key="1">
    <source>
        <dbReference type="SAM" id="Phobius"/>
    </source>
</evidence>
<name>A0ABR8RAB4_9BACI</name>
<comment type="caution">
    <text evidence="3">The sequence shown here is derived from an EMBL/GenBank/DDBJ whole genome shotgun (WGS) entry which is preliminary data.</text>
</comment>
<dbReference type="PROSITE" id="PS51257">
    <property type="entry name" value="PROKAR_LIPOPROTEIN"/>
    <property type="match status" value="1"/>
</dbReference>